<evidence type="ECO:0000313" key="2">
    <source>
        <dbReference type="EMBL" id="SFR29087.1"/>
    </source>
</evidence>
<dbReference type="Proteomes" id="UP000198583">
    <property type="component" value="Unassembled WGS sequence"/>
</dbReference>
<protein>
    <submittedName>
        <fullName evidence="2">SEFIR domain-containing protein</fullName>
    </submittedName>
</protein>
<dbReference type="Gene3D" id="3.40.50.11530">
    <property type="match status" value="1"/>
</dbReference>
<name>A0A1I6FH42_9PSEU</name>
<reference evidence="3" key="1">
    <citation type="submission" date="2016-10" db="EMBL/GenBank/DDBJ databases">
        <authorList>
            <person name="Varghese N."/>
            <person name="Submissions S."/>
        </authorList>
    </citation>
    <scope>NUCLEOTIDE SEQUENCE [LARGE SCALE GENOMIC DNA]</scope>
    <source>
        <strain evidence="3">DSM 44232</strain>
    </source>
</reference>
<dbReference type="Pfam" id="PF08357">
    <property type="entry name" value="SEFIR"/>
    <property type="match status" value="1"/>
</dbReference>
<accession>A0A1I6FH42</accession>
<organism evidence="2 3">
    <name type="scientific">Lentzea waywayandensis</name>
    <dbReference type="NCBI Taxonomy" id="84724"/>
    <lineage>
        <taxon>Bacteria</taxon>
        <taxon>Bacillati</taxon>
        <taxon>Actinomycetota</taxon>
        <taxon>Actinomycetes</taxon>
        <taxon>Pseudonocardiales</taxon>
        <taxon>Pseudonocardiaceae</taxon>
        <taxon>Lentzea</taxon>
    </lineage>
</organism>
<dbReference type="AlphaFoldDB" id="A0A1I6FH42"/>
<keyword evidence="3" id="KW-1185">Reference proteome</keyword>
<proteinExistence type="predicted"/>
<dbReference type="SUPFAM" id="SSF52200">
    <property type="entry name" value="Toll/Interleukin receptor TIR domain"/>
    <property type="match status" value="1"/>
</dbReference>
<evidence type="ECO:0000313" key="3">
    <source>
        <dbReference type="Proteomes" id="UP000198583"/>
    </source>
</evidence>
<dbReference type="EMBL" id="FOYL01000017">
    <property type="protein sequence ID" value="SFR29087.1"/>
    <property type="molecule type" value="Genomic_DNA"/>
</dbReference>
<gene>
    <name evidence="2" type="ORF">SAMN04488564_11711</name>
</gene>
<sequence>MVGASQPSSAGPRVFLSYAHDDDRHRNLVLALAAFLTRSGVDVDLDMWLTGERQDWYAWVLDRVTTADFVIVVASPRYRAVGDGTAPSAKNRGVQAEAAVLREMLYADRARWLPRILPVVLPGRALGELPTFVQAHSASHFIVREMTDAGFEELLRVITGQPRHVRPPIGAVPALPPDEPVALTWSLLPFPPEVPWFGDLHVGGPEHAALEVHLVPLDGAARISALHLAGAADALTDHGMRSGLFSTGTSVRTHGSATAALVWTPCAGLAMRRDGARSAWELLPFADVGAVFDAESVCDQVMRLLGSLNGVDAALPDEVVPVVGLESIGVLRLGRTAPWRFDLPERVRPRADEVIDSHWVLADPRSVANELTSRLTAALRAW</sequence>
<feature type="domain" description="SEFIR" evidence="1">
    <location>
        <begin position="11"/>
        <end position="150"/>
    </location>
</feature>
<dbReference type="InterPro" id="IPR013568">
    <property type="entry name" value="SEFIR_dom"/>
</dbReference>
<evidence type="ECO:0000259" key="1">
    <source>
        <dbReference type="PROSITE" id="PS51534"/>
    </source>
</evidence>
<dbReference type="PROSITE" id="PS51534">
    <property type="entry name" value="SEFIR"/>
    <property type="match status" value="1"/>
</dbReference>
<dbReference type="STRING" id="84724.SAMN04488564_11711"/>
<dbReference type="InterPro" id="IPR035897">
    <property type="entry name" value="Toll_tir_struct_dom_sf"/>
</dbReference>